<keyword evidence="2" id="KW-1185">Reference proteome</keyword>
<reference evidence="1" key="1">
    <citation type="submission" date="2022-11" db="EMBL/GenBank/DDBJ databases">
        <title>Centuries of genome instability and evolution in soft-shell clam transmissible cancer (bioRxiv).</title>
        <authorList>
            <person name="Hart S.F.M."/>
            <person name="Yonemitsu M.A."/>
            <person name="Giersch R.M."/>
            <person name="Beal B.F."/>
            <person name="Arriagada G."/>
            <person name="Davis B.W."/>
            <person name="Ostrander E.A."/>
            <person name="Goff S.P."/>
            <person name="Metzger M.J."/>
        </authorList>
    </citation>
    <scope>NUCLEOTIDE SEQUENCE</scope>
    <source>
        <strain evidence="1">MELC-2E11</strain>
        <tissue evidence="1">Siphon/mantle</tissue>
    </source>
</reference>
<evidence type="ECO:0000313" key="2">
    <source>
        <dbReference type="Proteomes" id="UP001164746"/>
    </source>
</evidence>
<organism evidence="1 2">
    <name type="scientific">Mya arenaria</name>
    <name type="common">Soft-shell clam</name>
    <dbReference type="NCBI Taxonomy" id="6604"/>
    <lineage>
        <taxon>Eukaryota</taxon>
        <taxon>Metazoa</taxon>
        <taxon>Spiralia</taxon>
        <taxon>Lophotrochozoa</taxon>
        <taxon>Mollusca</taxon>
        <taxon>Bivalvia</taxon>
        <taxon>Autobranchia</taxon>
        <taxon>Heteroconchia</taxon>
        <taxon>Euheterodonta</taxon>
        <taxon>Imparidentia</taxon>
        <taxon>Neoheterodontei</taxon>
        <taxon>Myida</taxon>
        <taxon>Myoidea</taxon>
        <taxon>Myidae</taxon>
        <taxon>Mya</taxon>
    </lineage>
</organism>
<proteinExistence type="predicted"/>
<name>A0ABY7G686_MYAAR</name>
<dbReference type="Proteomes" id="UP001164746">
    <property type="component" value="Chromosome 16"/>
</dbReference>
<dbReference type="EMBL" id="CP111027">
    <property type="protein sequence ID" value="WAR29935.1"/>
    <property type="molecule type" value="Genomic_DNA"/>
</dbReference>
<accession>A0ABY7G686</accession>
<sequence>MENVLGNRATGNRPIVATETALFSKEQKALDMDNGIAFGKSFTPTQLLNGIRRSCKRRHLYSSNKTLKTFKY</sequence>
<protein>
    <submittedName>
        <fullName evidence="1">Uncharacterized protein</fullName>
    </submittedName>
</protein>
<gene>
    <name evidence="1" type="ORF">MAR_003503</name>
</gene>
<evidence type="ECO:0000313" key="1">
    <source>
        <dbReference type="EMBL" id="WAR29935.1"/>
    </source>
</evidence>